<feature type="non-terminal residue" evidence="4">
    <location>
        <position position="3421"/>
    </location>
</feature>
<feature type="compositionally biased region" description="Low complexity" evidence="2">
    <location>
        <begin position="1105"/>
        <end position="1114"/>
    </location>
</feature>
<organism evidence="4 5">
    <name type="scientific">Prorocentrum cordatum</name>
    <dbReference type="NCBI Taxonomy" id="2364126"/>
    <lineage>
        <taxon>Eukaryota</taxon>
        <taxon>Sar</taxon>
        <taxon>Alveolata</taxon>
        <taxon>Dinophyceae</taxon>
        <taxon>Prorocentrales</taxon>
        <taxon>Prorocentraceae</taxon>
        <taxon>Prorocentrum</taxon>
    </lineage>
</organism>
<feature type="compositionally biased region" description="Polar residues" evidence="2">
    <location>
        <begin position="2622"/>
        <end position="2632"/>
    </location>
</feature>
<evidence type="ECO:0000313" key="5">
    <source>
        <dbReference type="Proteomes" id="UP001189429"/>
    </source>
</evidence>
<name>A0ABN9WKM0_9DINO</name>
<keyword evidence="3" id="KW-0812">Transmembrane</keyword>
<evidence type="ECO:0008006" key="6">
    <source>
        <dbReference type="Google" id="ProtNLM"/>
    </source>
</evidence>
<feature type="region of interest" description="Disordered" evidence="2">
    <location>
        <begin position="1105"/>
        <end position="1140"/>
    </location>
</feature>
<dbReference type="InterPro" id="IPR012337">
    <property type="entry name" value="RNaseH-like_sf"/>
</dbReference>
<keyword evidence="5" id="KW-1185">Reference proteome</keyword>
<feature type="compositionally biased region" description="Pro residues" evidence="2">
    <location>
        <begin position="2609"/>
        <end position="2618"/>
    </location>
</feature>
<feature type="coiled-coil region" evidence="1">
    <location>
        <begin position="2315"/>
        <end position="2353"/>
    </location>
</feature>
<keyword evidence="1" id="KW-0175">Coiled coil</keyword>
<dbReference type="Proteomes" id="UP001189429">
    <property type="component" value="Unassembled WGS sequence"/>
</dbReference>
<feature type="compositionally biased region" description="Low complexity" evidence="2">
    <location>
        <begin position="1300"/>
        <end position="1309"/>
    </location>
</feature>
<feature type="region of interest" description="Disordered" evidence="2">
    <location>
        <begin position="2597"/>
        <end position="2632"/>
    </location>
</feature>
<sequence length="3421" mass="370361">MALGPGSFYAVRFDVPWREIWYERLVIMGRCIMTSDLDVHPEGQAPSRDVLRLELLARMGAAVDGVASGSVYRCRRLPSAGEGWDALRPTAAGGAGARGADDFSLHLGDGNALGMSPGLLQPRGPRACGVARVGLADLLGDALKEQAELGRGDWPVLSPRALLWVLSSMLKLAGGAWAWPAPWLAVVAAAEHDQTAMQHETIYRIIETVLVYDRGALAELASFEYLARQPQLIEGRAYDERARRTAAAVKGQGKKVGAGQGPLPTEVGHFFGIGEAKGNLCIRSALMQYLSEQMKKEAVVTHIPRKRQRGALPLPLLDVDARLHAVSGRRPRQRAARGAAWRQRCNEGADALNWLHGRAEMAPGDRGAGKASLAQRAAIEELQEQRRSFELPAGYSEQRQFCEASLAEVLATTPGYQKSPRVKPYDMALVAWPALAGPAVQVSSVAQRDDAVQLEGRRQSMLRSDADVHELQETLGVHQPYVDPQLRDPRKYAEFLNTMLRHHMIEWSVAGGKLRLVFDARVGPRGGGDCFRLPPISSRFIGLQKVGGMRVGGRSILQPVVRVMPMGWNWALFYCQSVLVRGTIDVGIEPCRHLVDGAAPEPLVSKTDLVAAGYVDNFCVVSQTASVATAKARELAALLASRGLPVHDFTEAQTDGVFAGIQFSGKTGRLRVRPDRVARLRRAILALLARGSASRGAIASVEGRATWAMIMRRECLSIFNGNAEVTQRTLESYGAHALRPHQLCTWTVQSCANAAALGPPQKRFPMPRLAMLAVVGLFILERKFGEAVFARLAVDACSRPSEAYRLVTGSLVEPRAGSTDGYLPWDMIVNGASTGGPGKTVVTGERVILDIACLWPLLQGSKLGRFAKDPLVIFTPSAICLAFRAALVKLGIWGAVSALHALRHGRASDDLSGPRSRMEIRGRERTVTSEGYGPLLMTQTMSSLLFSIVSRSTYAVRAAVGPWTGPNIDALYAARAVWTVGDIVEIELWHEQFGESCGTGVIEVTGHGPRSLLFEARILDVEDTYYHWWVFNSNKAENPALFRATAGKGDDDEVVFRGREVTLVYYTWRVLNGNGLVADLGVVGWLSEARRKEILGEIGRPPAALGDAGAAAGDPGDRDGRDRDRGDAARPVLVDGTRTPTGGVKGDLERLAASVGRGLLSSRSLQMMADKVGREGEARAWGRYQTPAAAKAYYLRVLLQLTGAGMRNNREMATLCAVLGHLAQGRTAFSADIATMRLKAVDMASRDGNWDRAQFLELVEKDDTPLTTMGEEFMITQELAMQRKLKGRGKGAIFNNDWPSSGSTSGSASNLGKGGKDKHGQQHKGMGKEGKHKKTKHERPELLPINLDLAEGHWRNGPAGPRSTEGDDTCGPLLLARATLHALNFLACAGWAPVPVCLGMAASLSDAHRRTLSHVSDLWAAPAIPFSAPEVREEPRNKRVGYAGEVVSTRRELICSKVAPAWPAPGKACILPIIDYVSEELWGGLMSPARRLLPQSEWPAVTPRSRVHAADDEWFSLARAGSDRGLVAPAGADSIFRDARGDLVLNGEDEVFWVDSEDMESCFNVSYMPNEWLGMFAFEKQVPLSAFGGDPHVMTYVGMRAVPMGWVGAVDVMQCMARRLVFHAAGVPPLCELRKDRAMPSEDIAIVCMDGYDHISKVKVLLDELSEAPTGGSRSGAMDRFVAVCAAQGAPLNAGKSLARGLRAGILGGEIDSFRGRLLRSRDKSLKLRMKSFVLLGEPAWSAGEAQHWSGLFCFAAGFRRPLFSVLQGIFPFNSFGPSEALRIPPDNVIDEVLLGGALLPLAFMKLRASMSKVVSTSDASESGGGAAEATSFVCSLASGQAERQEAWSAALAEEPILHPPAVPVSCSSCGACAPERGEWAPCPLGCAGAFCPLGCLRAHRAGACLGTGTFHVHFVEGRSGPSAPFSWACAVHGVPVSEPTRRAKVGRLPDCRMTEQRAHILKREDIGFEHWFVPGSSAGRQGECRPWQPGRQQQRTRRRNAEFAFALERLQYRVLHRGVAVAMRPISGAGWELPAAVAMQQSEDIFFTKVWPCCFGGSRHLGMAAVALLRGWDRTAAALLIGFACLLRSGEVVAIVKRQFAVLGAVRQDYLLSRSSAVDAPDGRILALAGDFNFGAGPPQTCAPPARLDPRAAFHEWLTLTFASSPKHLKHWSRASDIVGPPKRRREPCRAGSPARLALPSPGRPMDVASLAVAAQGGPASRDPLARRLGEGGAGLAAPPVFGGEPAERWCFAEIQTGERRIVQVGVERRNAVELQQQISTYVAGIADLQQGRHELETVGMRLRVTEAELETASDDLRVEYDEAKQYLNHEKREYEQQIRRARHAATAHIQQELQQCVEERDAAMVRSRDVHNAEMRVLDAEANHVLVTGRAENELRSEVGAIKRARDTLQAEWTEATEQVQSAEAKVQQRGIAKDQDFERLKAEASDLNFKLQEESEIAQLARRRLTTRAQSSDDQLRGELNDAAMKCEVVEAEASRQIAAAWAECDMKVESAQHEEREHKRGADSARANFYASQALHNTEKEYYEHEVDELRAESRELKDEKVALARAAQELMDIQAPGPHEHEYAEGHWEQQDDMDFGSRTGPVDPGPAVPPGLPRQSAATPGASSQDAGIAAAMMELMRQMAQRESQSKLKPAKPSLTGKDASTLKVELEKFRTYQNEARQNSKAIWFEGARAIAEDTAKIELEDMIVTEMGGEEAFQKLVRARGDPRWDLYWFRYERRLKRTVHPDDEHESNEAVRRYSRLSLPKDANSEGVAKFLNLYTGVRRLPNGTEIYRCKGHEILGSGGAAFTSEIVAQINQLLNVTHSLGSAYYPESQGFVEARHQKVNRILARLNAGLARACADDAEAAIRQLKFPKVFHRAFAIAERIAGLMLKTSKCKIAPLAASYSPALARGRSTMAGRRTHALGAVVLGLGFVVAALVALSSGSAFVGSPVQLRARQGAVPLRAEGEKSVALVKVTEENAITTASLLGGTVGLLTGGVWIGAALFAVSSYLSRQEDSDVSKALKGVSSTALEALNFGAYLNDKYAVTSTVSDSFASALESNPETKKTIDDAWSGVKDAYTSVDQDVGIKDTLGTILASGSELASQAVDKAVELNNKYKFVDQIGEKISEVVDQVQLQADLYAAVQDRNEVLQVLEMLVGDEAILQRVLAGLPALAVLVAGRIPSFEDSFGHYSHCRDTSMAGRRTHALGAVVLGLGFVVAALVALSSGSAFVGSPVQLRARQGAVPLRAEGEKSVALVKVTEENAITTASLLGGTVGLLTGGVWVGAALFAASSYLSRQEESDVSKALKGVSSTALEALNFGAYLNDKYAVTSTVSDSFASALESNPETKKTIDDAWSGVKDAYTSVDQDVGIKDTLGTILASGSELASQAVDKLVELNGQYKITDKIGEKISE</sequence>
<feature type="coiled-coil region" evidence="1">
    <location>
        <begin position="2544"/>
        <end position="2574"/>
    </location>
</feature>
<feature type="region of interest" description="Disordered" evidence="2">
    <location>
        <begin position="2179"/>
        <end position="2202"/>
    </location>
</feature>
<reference evidence="4" key="1">
    <citation type="submission" date="2023-10" db="EMBL/GenBank/DDBJ databases">
        <authorList>
            <person name="Chen Y."/>
            <person name="Shah S."/>
            <person name="Dougan E. K."/>
            <person name="Thang M."/>
            <person name="Chan C."/>
        </authorList>
    </citation>
    <scope>NUCLEOTIDE SEQUENCE [LARGE SCALE GENOMIC DNA]</scope>
</reference>
<dbReference type="Gene3D" id="3.30.420.10">
    <property type="entry name" value="Ribonuclease H-like superfamily/Ribonuclease H"/>
    <property type="match status" value="1"/>
</dbReference>
<comment type="caution">
    <text evidence="4">The sequence shown here is derived from an EMBL/GenBank/DDBJ whole genome shotgun (WGS) entry which is preliminary data.</text>
</comment>
<feature type="transmembrane region" description="Helical" evidence="3">
    <location>
        <begin position="3283"/>
        <end position="3303"/>
    </location>
</feature>
<dbReference type="InterPro" id="IPR036397">
    <property type="entry name" value="RNaseH_sf"/>
</dbReference>
<feature type="transmembrane region" description="Helical" evidence="3">
    <location>
        <begin position="3213"/>
        <end position="3232"/>
    </location>
</feature>
<feature type="region of interest" description="Disordered" evidence="2">
    <location>
        <begin position="1291"/>
        <end position="1340"/>
    </location>
</feature>
<evidence type="ECO:0000313" key="4">
    <source>
        <dbReference type="EMBL" id="CAK0885869.1"/>
    </source>
</evidence>
<evidence type="ECO:0000256" key="2">
    <source>
        <dbReference type="SAM" id="MobiDB-lite"/>
    </source>
</evidence>
<evidence type="ECO:0000256" key="3">
    <source>
        <dbReference type="SAM" id="Phobius"/>
    </source>
</evidence>
<feature type="transmembrane region" description="Helical" evidence="3">
    <location>
        <begin position="2929"/>
        <end position="2954"/>
    </location>
</feature>
<protein>
    <recommendedName>
        <fullName evidence="6">RNA-directed RNA polymerase</fullName>
    </recommendedName>
</protein>
<feature type="compositionally biased region" description="Basic and acidic residues" evidence="2">
    <location>
        <begin position="1115"/>
        <end position="1128"/>
    </location>
</feature>
<proteinExistence type="predicted"/>
<dbReference type="SUPFAM" id="SSF53098">
    <property type="entry name" value="Ribonuclease H-like"/>
    <property type="match status" value="1"/>
</dbReference>
<keyword evidence="3" id="KW-1133">Transmembrane helix</keyword>
<accession>A0ABN9WKM0</accession>
<evidence type="ECO:0000256" key="1">
    <source>
        <dbReference type="SAM" id="Coils"/>
    </source>
</evidence>
<gene>
    <name evidence="4" type="ORF">PCOR1329_LOCUS67362</name>
</gene>
<keyword evidence="3" id="KW-0472">Membrane</keyword>
<dbReference type="EMBL" id="CAUYUJ010018726">
    <property type="protein sequence ID" value="CAK0885869.1"/>
    <property type="molecule type" value="Genomic_DNA"/>
</dbReference>